<dbReference type="Gene3D" id="2.60.40.10">
    <property type="entry name" value="Immunoglobulins"/>
    <property type="match status" value="1"/>
</dbReference>
<dbReference type="Proteomes" id="UP001589798">
    <property type="component" value="Unassembled WGS sequence"/>
</dbReference>
<dbReference type="InterPro" id="IPR013783">
    <property type="entry name" value="Ig-like_fold"/>
</dbReference>
<organism evidence="2 3">
    <name type="scientific">Novosphingobium soli</name>
    <dbReference type="NCBI Taxonomy" id="574956"/>
    <lineage>
        <taxon>Bacteria</taxon>
        <taxon>Pseudomonadati</taxon>
        <taxon>Pseudomonadota</taxon>
        <taxon>Alphaproteobacteria</taxon>
        <taxon>Sphingomonadales</taxon>
        <taxon>Sphingomonadaceae</taxon>
        <taxon>Novosphingobium</taxon>
    </lineage>
</organism>
<dbReference type="InterPro" id="IPR036514">
    <property type="entry name" value="SGNH_hydro_sf"/>
</dbReference>
<dbReference type="EMBL" id="JBHLWK010000015">
    <property type="protein sequence ID" value="MFC0205263.1"/>
    <property type="molecule type" value="Genomic_DNA"/>
</dbReference>
<comment type="caution">
    <text evidence="2">The sequence shown here is derived from an EMBL/GenBank/DDBJ whole genome shotgun (WGS) entry which is preliminary data.</text>
</comment>
<name>A0ABV6CY06_9SPHN</name>
<reference evidence="2 3" key="1">
    <citation type="submission" date="2024-09" db="EMBL/GenBank/DDBJ databases">
        <authorList>
            <person name="Sun Q."/>
            <person name="Mori K."/>
        </authorList>
    </citation>
    <scope>NUCLEOTIDE SEQUENCE [LARGE SCALE GENOMIC DNA]</scope>
    <source>
        <strain evidence="2 3">CCM 7706</strain>
    </source>
</reference>
<gene>
    <name evidence="2" type="ORF">ACFFJC_13400</name>
</gene>
<evidence type="ECO:0000313" key="2">
    <source>
        <dbReference type="EMBL" id="MFC0205263.1"/>
    </source>
</evidence>
<dbReference type="InterPro" id="IPR015919">
    <property type="entry name" value="Cadherin-like_sf"/>
</dbReference>
<feature type="domain" description="Alpha-L-arabinofuranosidase B catalytic" evidence="1">
    <location>
        <begin position="120"/>
        <end position="184"/>
    </location>
</feature>
<evidence type="ECO:0000313" key="3">
    <source>
        <dbReference type="Proteomes" id="UP001589798"/>
    </source>
</evidence>
<dbReference type="InterPro" id="IPR015289">
    <property type="entry name" value="A-L-arabinofuranosidase_B_cat"/>
</dbReference>
<protein>
    <submittedName>
        <fullName evidence="2">Ig domain-containing protein</fullName>
    </submittedName>
</protein>
<dbReference type="RefSeq" id="WP_379487993.1">
    <property type="nucleotide sequence ID" value="NZ_JBHLWK010000015.1"/>
</dbReference>
<sequence>MARLVSGGRSGGVANRARIAPAPGTTLALPRTLGAGSTFALRPGSHANLVLSGGGIAIAAPLAAGESQVALVREAVGSGLSARAVEYALTLSGAVPGSGSASGPYLPAGPAFAGVYGLARLLAAYGGPALRVRRSADGAESDIGFSGQAIDLAAAAAFRGASVLTVTAVYDQTGGGRHLIQPLAAAQPVLWLGEGGPTITNYDTDAPLLIPPELAVERADCAVFMVARTPGQAATCGYWGFGAGTTDFGLTSPRTPGNLAMQPMVDGASVSATQTNARALGICNLAVLGLVSDPGGQVVHRDHETAHYPAAAPRTLAQGGEVGEAVEYGGRTDWRAFVVCSAAPSAAGTAAIKAVLRETFGTAAAPSLSFLAGGDSIVFGTGGANNRTITAAMHHRSDLGVLYRNVAIPGHRLDQHYNDFDTASPAFLTPGVPNVYVADYGHNDIKTRVTDAANGASTLTAMKAQARHMAASLRAYGFDIVIWQEALADIGFSPAQEEARLAWNAWLRSGPTGADGLACFDAIDAVASDPAFSLSDAETIAGRGMALPANSSDGIHPNEGQAGTRAEHLLATFAAIPFGLRYVAASGQQAQAYAGPVPRLVKGTAPFSFALAPGSSGLPAGLALDAATGVVAGTPAGAGVTAGLVLRATDASGAIADAAFSIDIAPAATIAVLGQVESFNSGDATSIAVALPAEVAAGDVLVAVMSVDGNVAAAWDDATAGGWTARAQYPANSNAHVLAIFTRTADGTEGGKVLNVGLSAAQQAVTRVLRVGGASGAVEVSGYARGSTAAAAAPAIAPSWPGAGLQIAALAVDGTASVSAGPAGHEGFAVRASSASGQSTNATAWRIGAAGTEPAGFTLSAAAQWVAATIAVQAA</sequence>
<accession>A0ABV6CY06</accession>
<dbReference type="SUPFAM" id="SSF49313">
    <property type="entry name" value="Cadherin-like"/>
    <property type="match status" value="1"/>
</dbReference>
<evidence type="ECO:0000259" key="1">
    <source>
        <dbReference type="Pfam" id="PF09206"/>
    </source>
</evidence>
<dbReference type="SUPFAM" id="SSF52266">
    <property type="entry name" value="SGNH hydrolase"/>
    <property type="match status" value="1"/>
</dbReference>
<dbReference type="Pfam" id="PF09206">
    <property type="entry name" value="ArabFuran-catal"/>
    <property type="match status" value="1"/>
</dbReference>
<dbReference type="Gene3D" id="3.40.50.1110">
    <property type="entry name" value="SGNH hydrolase"/>
    <property type="match status" value="1"/>
</dbReference>
<dbReference type="Gene3D" id="2.60.120.200">
    <property type="match status" value="1"/>
</dbReference>
<dbReference type="Pfam" id="PF05345">
    <property type="entry name" value="He_PIG"/>
    <property type="match status" value="1"/>
</dbReference>
<proteinExistence type="predicted"/>
<keyword evidence="3" id="KW-1185">Reference proteome</keyword>